<protein>
    <submittedName>
        <fullName evidence="2">Uncharacterized protein</fullName>
    </submittedName>
</protein>
<evidence type="ECO:0000256" key="1">
    <source>
        <dbReference type="SAM" id="MobiDB-lite"/>
    </source>
</evidence>
<gene>
    <name evidence="2" type="ORF">AGRA3207_004824</name>
</gene>
<keyword evidence="3" id="KW-1185">Reference proteome</keyword>
<feature type="region of interest" description="Disordered" evidence="1">
    <location>
        <begin position="115"/>
        <end position="137"/>
    </location>
</feature>
<proteinExistence type="predicted"/>
<dbReference type="Proteomes" id="UP001049518">
    <property type="component" value="Chromosome"/>
</dbReference>
<name>A0ABX8QXW5_9ACTN</name>
<accession>A0ABX8QXW5</accession>
<organism evidence="2 3">
    <name type="scientific">Actinomadura graeca</name>
    <dbReference type="NCBI Taxonomy" id="2750812"/>
    <lineage>
        <taxon>Bacteria</taxon>
        <taxon>Bacillati</taxon>
        <taxon>Actinomycetota</taxon>
        <taxon>Actinomycetes</taxon>
        <taxon>Streptosporangiales</taxon>
        <taxon>Thermomonosporaceae</taxon>
        <taxon>Actinomadura</taxon>
    </lineage>
</organism>
<sequence>MKIRQCAFRYRREVSLWPFPVIGGCRRYGRAKERSNAWVYLDHAGWRKLDDTNDDACTDLLVLAAQAKAEGAAVRVREDLRGGSWFVTEIYDLRPSAPPPVQEISFGVTECVSAGRRRSGSRARISPPASNSSPRPT</sequence>
<dbReference type="RefSeq" id="WP_231329329.1">
    <property type="nucleotide sequence ID" value="NZ_CP059572.1"/>
</dbReference>
<evidence type="ECO:0000313" key="3">
    <source>
        <dbReference type="Proteomes" id="UP001049518"/>
    </source>
</evidence>
<dbReference type="PROSITE" id="PS51257">
    <property type="entry name" value="PROKAR_LIPOPROTEIN"/>
    <property type="match status" value="1"/>
</dbReference>
<evidence type="ECO:0000313" key="2">
    <source>
        <dbReference type="EMBL" id="QXJ23641.1"/>
    </source>
</evidence>
<dbReference type="EMBL" id="CP059572">
    <property type="protein sequence ID" value="QXJ23641.1"/>
    <property type="molecule type" value="Genomic_DNA"/>
</dbReference>
<reference evidence="2" key="1">
    <citation type="submission" date="2020-07" db="EMBL/GenBank/DDBJ databases">
        <authorList>
            <person name="Tarantini F.S."/>
            <person name="Hong K.W."/>
            <person name="Chan K.G."/>
        </authorList>
    </citation>
    <scope>NUCLEOTIDE SEQUENCE</scope>
    <source>
        <strain evidence="2">32-07</strain>
    </source>
</reference>